<evidence type="ECO:0000313" key="2">
    <source>
        <dbReference type="EMBL" id="CAD7639690.1"/>
    </source>
</evidence>
<dbReference type="EMBL" id="OC915288">
    <property type="protein sequence ID" value="CAD7639690.1"/>
    <property type="molecule type" value="Genomic_DNA"/>
</dbReference>
<protein>
    <recommendedName>
        <fullName evidence="1">RPA-interacting protein C-terminal domain-containing protein</fullName>
    </recommendedName>
</protein>
<dbReference type="OrthoDB" id="6530641at2759"/>
<reference evidence="2" key="1">
    <citation type="submission" date="2020-11" db="EMBL/GenBank/DDBJ databases">
        <authorList>
            <person name="Tran Van P."/>
        </authorList>
    </citation>
    <scope>NUCLEOTIDE SEQUENCE</scope>
</reference>
<evidence type="ECO:0000313" key="3">
    <source>
        <dbReference type="Proteomes" id="UP000728032"/>
    </source>
</evidence>
<proteinExistence type="predicted"/>
<gene>
    <name evidence="2" type="ORF">ONB1V03_LOCUS2141</name>
</gene>
<dbReference type="EMBL" id="CAJPVJ010000463">
    <property type="protein sequence ID" value="CAG2162548.1"/>
    <property type="molecule type" value="Genomic_DNA"/>
</dbReference>
<keyword evidence="3" id="KW-1185">Reference proteome</keyword>
<evidence type="ECO:0000259" key="1">
    <source>
        <dbReference type="Pfam" id="PF14768"/>
    </source>
</evidence>
<name>A0A7R9QD07_9ACAR</name>
<accession>A0A7R9QD07</accession>
<organism evidence="2">
    <name type="scientific">Oppiella nova</name>
    <dbReference type="NCBI Taxonomy" id="334625"/>
    <lineage>
        <taxon>Eukaryota</taxon>
        <taxon>Metazoa</taxon>
        <taxon>Ecdysozoa</taxon>
        <taxon>Arthropoda</taxon>
        <taxon>Chelicerata</taxon>
        <taxon>Arachnida</taxon>
        <taxon>Acari</taxon>
        <taxon>Acariformes</taxon>
        <taxon>Sarcoptiformes</taxon>
        <taxon>Oribatida</taxon>
        <taxon>Brachypylina</taxon>
        <taxon>Oppioidea</taxon>
        <taxon>Oppiidae</taxon>
        <taxon>Oppiella</taxon>
    </lineage>
</organism>
<feature type="domain" description="RPA-interacting protein C-terminal" evidence="1">
    <location>
        <begin position="93"/>
        <end position="167"/>
    </location>
</feature>
<dbReference type="Proteomes" id="UP000728032">
    <property type="component" value="Unassembled WGS sequence"/>
</dbReference>
<dbReference type="AlphaFoldDB" id="A0A7R9QD07"/>
<sequence>MCQNIASRSDLSTKMNDPSLQCEALADMLNGFDINGNTSTPAMQISQQMDRRVEELTTEALIERNKSWEGLQTKADQQKSRGFIYGLSIGAIICPFCRTNYLQSNGHLLGCMSCGSRVETRLSIDEITRRMKEVIQKHAMSGCKDQFPQISVLQSKLTVYCDTCPLVYMAL</sequence>
<dbReference type="InterPro" id="IPR028159">
    <property type="entry name" value="RPA_interact_C_dom"/>
</dbReference>
<dbReference type="Pfam" id="PF14768">
    <property type="entry name" value="RPA_interact_C"/>
    <property type="match status" value="1"/>
</dbReference>